<dbReference type="PANTHER" id="PTHR47474">
    <property type="entry name" value="TYROSINE-PROTEIN PHOSPHATASE RLPH2"/>
    <property type="match status" value="1"/>
</dbReference>
<protein>
    <submittedName>
        <fullName evidence="1">Uncharacterized protein</fullName>
    </submittedName>
</protein>
<proteinExistence type="predicted"/>
<dbReference type="AlphaFoldDB" id="A0ABD3DMG5"/>
<dbReference type="Proteomes" id="UP001632038">
    <property type="component" value="Unassembled WGS sequence"/>
</dbReference>
<comment type="caution">
    <text evidence="1">The sequence shown here is derived from an EMBL/GenBank/DDBJ whole genome shotgun (WGS) entry which is preliminary data.</text>
</comment>
<gene>
    <name evidence="1" type="ORF">CASFOL_014298</name>
</gene>
<accession>A0ABD3DMG5</accession>
<sequence>MLDKLDKYVTALDFMCKNGAVLGLCLFEEAQEGEKEQCQVLAIDEDNVCIKTKEGLKNCKLIAVHAGLEKGKGVEEQIFVQLCNASIAKTFKRRNKKVKRRKQMKKEYSLASQSRIMLNEPRNIGANSFTNDRFVDSFSQQAPINYIPPPLNIGPAIPDHRYPLLGTKRPFSHSELTKTLIIVISGHHGKVHIEEYRLIIDHGNFHSMRFSGCLISTSSVAKSRLEAIGTHLTEDGEA</sequence>
<dbReference type="EMBL" id="JAVIJP010000016">
    <property type="protein sequence ID" value="KAL3643483.1"/>
    <property type="molecule type" value="Genomic_DNA"/>
</dbReference>
<reference evidence="2" key="1">
    <citation type="journal article" date="2024" name="IScience">
        <title>Strigolactones Initiate the Formation of Haustorium-like Structures in Castilleja.</title>
        <authorList>
            <person name="Buerger M."/>
            <person name="Peterson D."/>
            <person name="Chory J."/>
        </authorList>
    </citation>
    <scope>NUCLEOTIDE SEQUENCE [LARGE SCALE GENOMIC DNA]</scope>
</reference>
<evidence type="ECO:0000313" key="1">
    <source>
        <dbReference type="EMBL" id="KAL3643483.1"/>
    </source>
</evidence>
<keyword evidence="2" id="KW-1185">Reference proteome</keyword>
<dbReference type="PANTHER" id="PTHR47474:SF1">
    <property type="entry name" value="TYROSINE-PROTEIN PHOSPHATASE RLPH2"/>
    <property type="match status" value="1"/>
</dbReference>
<organism evidence="1 2">
    <name type="scientific">Castilleja foliolosa</name>
    <dbReference type="NCBI Taxonomy" id="1961234"/>
    <lineage>
        <taxon>Eukaryota</taxon>
        <taxon>Viridiplantae</taxon>
        <taxon>Streptophyta</taxon>
        <taxon>Embryophyta</taxon>
        <taxon>Tracheophyta</taxon>
        <taxon>Spermatophyta</taxon>
        <taxon>Magnoliopsida</taxon>
        <taxon>eudicotyledons</taxon>
        <taxon>Gunneridae</taxon>
        <taxon>Pentapetalae</taxon>
        <taxon>asterids</taxon>
        <taxon>lamiids</taxon>
        <taxon>Lamiales</taxon>
        <taxon>Orobanchaceae</taxon>
        <taxon>Pedicularideae</taxon>
        <taxon>Castillejinae</taxon>
        <taxon>Castilleja</taxon>
    </lineage>
</organism>
<evidence type="ECO:0000313" key="2">
    <source>
        <dbReference type="Proteomes" id="UP001632038"/>
    </source>
</evidence>
<name>A0ABD3DMG5_9LAMI</name>